<dbReference type="Gramene" id="Pp3c16_1100V3.4">
    <property type="protein sequence ID" value="Pp3c16_1100V3.4"/>
    <property type="gene ID" value="Pp3c16_1100"/>
</dbReference>
<dbReference type="Pfam" id="PF04091">
    <property type="entry name" value="Sec15_C"/>
    <property type="match status" value="1"/>
</dbReference>
<reference evidence="12" key="3">
    <citation type="submission" date="2020-12" db="UniProtKB">
        <authorList>
            <consortium name="EnsemblPlants"/>
        </authorList>
    </citation>
    <scope>IDENTIFICATION</scope>
</reference>
<keyword evidence="3 8" id="KW-0813">Transport</keyword>
<evidence type="ECO:0000313" key="12">
    <source>
        <dbReference type="EnsemblPlants" id="Pp3c16_1100V3.4"/>
    </source>
</evidence>
<evidence type="ECO:0000256" key="9">
    <source>
        <dbReference type="SAM" id="MobiDB-lite"/>
    </source>
</evidence>
<dbReference type="FunCoup" id="A0A7I4B8R6">
    <property type="interactions" value="3944"/>
</dbReference>
<evidence type="ECO:0000259" key="10">
    <source>
        <dbReference type="Pfam" id="PF04091"/>
    </source>
</evidence>
<dbReference type="EnsemblPlants" id="Pp3c16_1100V3.4">
    <property type="protein sequence ID" value="Pp3c16_1100V3.4"/>
    <property type="gene ID" value="Pp3c16_1100"/>
</dbReference>
<dbReference type="InterPro" id="IPR042044">
    <property type="entry name" value="EXOC6PINT-1/Sec15/Tip20_C_dom2"/>
</dbReference>
<evidence type="ECO:0000256" key="8">
    <source>
        <dbReference type="PIRNR" id="PIRNR025007"/>
    </source>
</evidence>
<dbReference type="Pfam" id="PF20651">
    <property type="entry name" value="EXOC6_Sec15_N"/>
    <property type="match status" value="1"/>
</dbReference>
<dbReference type="InterPro" id="IPR048359">
    <property type="entry name" value="EXOC6_Sec15_N"/>
</dbReference>
<dbReference type="Gene3D" id="1.10.357.30">
    <property type="entry name" value="Exocyst complex subunit Sec15 C-terminal domain, N-terminal subdomain"/>
    <property type="match status" value="1"/>
</dbReference>
<evidence type="ECO:0000256" key="2">
    <source>
        <dbReference type="ARBA" id="ARBA00007944"/>
    </source>
</evidence>
<evidence type="ECO:0000313" key="13">
    <source>
        <dbReference type="Proteomes" id="UP000006727"/>
    </source>
</evidence>
<evidence type="ECO:0000256" key="5">
    <source>
        <dbReference type="ARBA" id="ARBA00022490"/>
    </source>
</evidence>
<keyword evidence="4 8" id="KW-0268">Exocytosis</keyword>
<dbReference type="InParanoid" id="A0A7I4B8R6"/>
<dbReference type="GO" id="GO:0060321">
    <property type="term" value="P:acceptance of pollen"/>
    <property type="evidence" value="ECO:0007669"/>
    <property type="project" value="UniProtKB-ARBA"/>
</dbReference>
<dbReference type="PANTHER" id="PTHR12702:SF0">
    <property type="entry name" value="EXOCYST COMPLEX COMPONENT 6"/>
    <property type="match status" value="1"/>
</dbReference>
<comment type="subcellular location">
    <subcellularLocation>
        <location evidence="1">Cytoplasm</location>
        <location evidence="1">Cytosol</location>
    </subcellularLocation>
</comment>
<dbReference type="InterPro" id="IPR046361">
    <property type="entry name" value="EXOC6/Sec15_C"/>
</dbReference>
<dbReference type="Proteomes" id="UP000006727">
    <property type="component" value="Chromosome 16"/>
</dbReference>
<accession>A0A7I4B8R6</accession>
<comment type="similarity">
    <text evidence="2 8">Belongs to the SEC15 family.</text>
</comment>
<dbReference type="FunFam" id="1.10.357.30:FF:000002">
    <property type="entry name" value="Exocyst complex component"/>
    <property type="match status" value="1"/>
</dbReference>
<name>A0A7I4B8R6_PHYPA</name>
<dbReference type="GO" id="GO:0090522">
    <property type="term" value="P:vesicle tethering involved in exocytosis"/>
    <property type="evidence" value="ECO:0007669"/>
    <property type="project" value="UniProtKB-UniRule"/>
</dbReference>
<feature type="domain" description="Exocyst complex subunit EXOC6/Sec15 C-terminal" evidence="10">
    <location>
        <begin position="427"/>
        <end position="781"/>
    </location>
</feature>
<organism evidence="12 13">
    <name type="scientific">Physcomitrium patens</name>
    <name type="common">Spreading-leaved earth moss</name>
    <name type="synonym">Physcomitrella patens</name>
    <dbReference type="NCBI Taxonomy" id="3218"/>
    <lineage>
        <taxon>Eukaryota</taxon>
        <taxon>Viridiplantae</taxon>
        <taxon>Streptophyta</taxon>
        <taxon>Embryophyta</taxon>
        <taxon>Bryophyta</taxon>
        <taxon>Bryophytina</taxon>
        <taxon>Bryopsida</taxon>
        <taxon>Funariidae</taxon>
        <taxon>Funariales</taxon>
        <taxon>Funariaceae</taxon>
        <taxon>Physcomitrium</taxon>
    </lineage>
</organism>
<proteinExistence type="inferred from homology"/>
<dbReference type="InterPro" id="IPR042045">
    <property type="entry name" value="EXOC6/Sec15_C_dom1"/>
</dbReference>
<dbReference type="PIRSF" id="PIRSF025007">
    <property type="entry name" value="Sec15"/>
    <property type="match status" value="1"/>
</dbReference>
<sequence>MGVHIAQHSRTLSHSRHPCSQDLATMSKAKRAGLAENGDGGMMGVDESALASAIGNGEDLAPFIRAAFENGKPETLIHQLKYFVKKKEVEIEDLCKLHYSEFIRAVDELRYVLVDADELKSGLAEENRQLQEVGDTLLRMLDALIQSHGTKKNIMQAIDSLKTCTSVVDLCMRVNEHVMNDSYYPALKALDIMERDFMPVLPARALRQLLERQIPVCRAHIERKVNKEFNDWLVHIRSASREIGQLSIGQASSARQREEDLRGRQRQAEEQSRSGSKELVYMLEMEDLDEDDSQLKFDLTPVYRAYHINTCLGMQDQFREYYFKNRQLQLNSDLQISTTQSFLESHQSYFAQLAGFFIVEDRVLRSAGGLMTSARTEQLWESAISKVTIVMEDQFSRMQDANHLLLVKDYVSLLGATLRRYGYQVGPLLEVLDTMRDKYHELLLADCRYRINDVLANDKSERMMMRKEYEYNMNVLAFHLQSVDVMPAFPYIAPFSATVPDCCRIVRSFIEDSVSFLAYGGHIDYYDLVKRYLDKLLVTVLNEALLRLVRSPILGVSHAMQIAANMTVLETACDYFAQHAAKLCGIPTRLVEGPHGALSAQSVLRNSQAVAHDTMIKLVKSKVDEVMNSTLNINWSPDDPPQGANDYLNDVYIYLQTIAETSQEILPPTAFYKVISGVLEHISRRIMETFLSEDVKRFNIYAVMGIETDLTILESFADDKYRTSVQDRVPMAQPLKSFLAEARQTVNLFMATQPDLYLNPVIRERNYGALNPKNIILIGEKFKDLPEKMFGGGRGGRVVAKKKLIDALIKRLKNEA</sequence>
<keyword evidence="5" id="KW-0963">Cytoplasm</keyword>
<dbReference type="AlphaFoldDB" id="A0A7I4B8R6"/>
<dbReference type="GO" id="GO:0009860">
    <property type="term" value="P:pollen tube growth"/>
    <property type="evidence" value="ECO:0007669"/>
    <property type="project" value="UniProtKB-ARBA"/>
</dbReference>
<dbReference type="GO" id="GO:0009846">
    <property type="term" value="P:pollen germination"/>
    <property type="evidence" value="ECO:0007669"/>
    <property type="project" value="UniProtKB-ARBA"/>
</dbReference>
<feature type="domain" description="Exocyst complex component EXOC6/Sec15 N-terminal" evidence="11">
    <location>
        <begin position="79"/>
        <end position="247"/>
    </location>
</feature>
<dbReference type="GO" id="GO:0006893">
    <property type="term" value="P:Golgi to plasma membrane transport"/>
    <property type="evidence" value="ECO:0000318"/>
    <property type="project" value="GO_Central"/>
</dbReference>
<feature type="region of interest" description="Disordered" evidence="9">
    <location>
        <begin position="247"/>
        <end position="275"/>
    </location>
</feature>
<reference evidence="12 13" key="1">
    <citation type="journal article" date="2008" name="Science">
        <title>The Physcomitrella genome reveals evolutionary insights into the conquest of land by plants.</title>
        <authorList>
            <person name="Rensing S."/>
            <person name="Lang D."/>
            <person name="Zimmer A."/>
            <person name="Terry A."/>
            <person name="Salamov A."/>
            <person name="Shapiro H."/>
            <person name="Nishiyama T."/>
            <person name="Perroud P.-F."/>
            <person name="Lindquist E."/>
            <person name="Kamisugi Y."/>
            <person name="Tanahashi T."/>
            <person name="Sakakibara K."/>
            <person name="Fujita T."/>
            <person name="Oishi K."/>
            <person name="Shin-I T."/>
            <person name="Kuroki Y."/>
            <person name="Toyoda A."/>
            <person name="Suzuki Y."/>
            <person name="Hashimoto A."/>
            <person name="Yamaguchi K."/>
            <person name="Sugano A."/>
            <person name="Kohara Y."/>
            <person name="Fujiyama A."/>
            <person name="Anterola A."/>
            <person name="Aoki S."/>
            <person name="Ashton N."/>
            <person name="Barbazuk W.B."/>
            <person name="Barker E."/>
            <person name="Bennetzen J."/>
            <person name="Bezanilla M."/>
            <person name="Blankenship R."/>
            <person name="Cho S.H."/>
            <person name="Dutcher S."/>
            <person name="Estelle M."/>
            <person name="Fawcett J.A."/>
            <person name="Gundlach H."/>
            <person name="Hanada K."/>
            <person name="Heyl A."/>
            <person name="Hicks K.A."/>
            <person name="Hugh J."/>
            <person name="Lohr M."/>
            <person name="Mayer K."/>
            <person name="Melkozernov A."/>
            <person name="Murata T."/>
            <person name="Nelson D."/>
            <person name="Pils B."/>
            <person name="Prigge M."/>
            <person name="Reiss B."/>
            <person name="Renner T."/>
            <person name="Rombauts S."/>
            <person name="Rushton P."/>
            <person name="Sanderfoot A."/>
            <person name="Schween G."/>
            <person name="Shiu S.-H."/>
            <person name="Stueber K."/>
            <person name="Theodoulou F.L."/>
            <person name="Tu H."/>
            <person name="Van de Peer Y."/>
            <person name="Verrier P.J."/>
            <person name="Waters E."/>
            <person name="Wood A."/>
            <person name="Yang L."/>
            <person name="Cove D."/>
            <person name="Cuming A."/>
            <person name="Hasebe M."/>
            <person name="Lucas S."/>
            <person name="Mishler D.B."/>
            <person name="Reski R."/>
            <person name="Grigoriev I."/>
            <person name="Quatrano R.S."/>
            <person name="Boore J.L."/>
        </authorList>
    </citation>
    <scope>NUCLEOTIDE SEQUENCE [LARGE SCALE GENOMIC DNA]</scope>
    <source>
        <strain evidence="12 13">cv. Gransden 2004</strain>
    </source>
</reference>
<dbReference type="GO" id="GO:0006886">
    <property type="term" value="P:intracellular protein transport"/>
    <property type="evidence" value="ECO:0007669"/>
    <property type="project" value="InterPro"/>
</dbReference>
<reference evidence="12 13" key="2">
    <citation type="journal article" date="2018" name="Plant J.">
        <title>The Physcomitrella patens chromosome-scale assembly reveals moss genome structure and evolution.</title>
        <authorList>
            <person name="Lang D."/>
            <person name="Ullrich K.K."/>
            <person name="Murat F."/>
            <person name="Fuchs J."/>
            <person name="Jenkins J."/>
            <person name="Haas F.B."/>
            <person name="Piednoel M."/>
            <person name="Gundlach H."/>
            <person name="Van Bel M."/>
            <person name="Meyberg R."/>
            <person name="Vives C."/>
            <person name="Morata J."/>
            <person name="Symeonidi A."/>
            <person name="Hiss M."/>
            <person name="Muchero W."/>
            <person name="Kamisugi Y."/>
            <person name="Saleh O."/>
            <person name="Blanc G."/>
            <person name="Decker E.L."/>
            <person name="van Gessel N."/>
            <person name="Grimwood J."/>
            <person name="Hayes R.D."/>
            <person name="Graham S.W."/>
            <person name="Gunter L.E."/>
            <person name="McDaniel S.F."/>
            <person name="Hoernstein S.N.W."/>
            <person name="Larsson A."/>
            <person name="Li F.W."/>
            <person name="Perroud P.F."/>
            <person name="Phillips J."/>
            <person name="Ranjan P."/>
            <person name="Rokshar D.S."/>
            <person name="Rothfels C.J."/>
            <person name="Schneider L."/>
            <person name="Shu S."/>
            <person name="Stevenson D.W."/>
            <person name="Thummler F."/>
            <person name="Tillich M."/>
            <person name="Villarreal Aguilar J.C."/>
            <person name="Widiez T."/>
            <person name="Wong G.K."/>
            <person name="Wymore A."/>
            <person name="Zhang Y."/>
            <person name="Zimmer A.D."/>
            <person name="Quatrano R.S."/>
            <person name="Mayer K.F.X."/>
            <person name="Goodstein D."/>
            <person name="Casacuberta J.M."/>
            <person name="Vandepoele K."/>
            <person name="Reski R."/>
            <person name="Cuming A.C."/>
            <person name="Tuskan G.A."/>
            <person name="Maumus F."/>
            <person name="Salse J."/>
            <person name="Schmutz J."/>
            <person name="Rensing S.A."/>
        </authorList>
    </citation>
    <scope>NUCLEOTIDE SEQUENCE [LARGE SCALE GENOMIC DNA]</scope>
    <source>
        <strain evidence="12 13">cv. Gransden 2004</strain>
    </source>
</reference>
<dbReference type="FunFam" id="1.20.58.670:FF:000002">
    <property type="entry name" value="Exocyst complex component"/>
    <property type="match status" value="1"/>
</dbReference>
<dbReference type="EMBL" id="ABEU02000016">
    <property type="status" value="NOT_ANNOTATED_CDS"/>
    <property type="molecule type" value="Genomic_DNA"/>
</dbReference>
<comment type="function">
    <text evidence="7">Component of the exocyst complex involved in the docking of exocytic vesicles with fusion sites on the plasma membrane during regulated or polarized secretion. Involved in polarized cell growth and organ morphogenesis. During cytokinesis, involved in cell plate initiation, cell plate maturation and formation of new primary cell wall.</text>
</comment>
<dbReference type="PANTHER" id="PTHR12702">
    <property type="entry name" value="SEC15"/>
    <property type="match status" value="1"/>
</dbReference>
<evidence type="ECO:0000256" key="6">
    <source>
        <dbReference type="ARBA" id="ARBA00023054"/>
    </source>
</evidence>
<keyword evidence="6" id="KW-0175">Coiled coil</keyword>
<gene>
    <name evidence="12" type="primary">LOC112293493</name>
</gene>
<evidence type="ECO:0000256" key="3">
    <source>
        <dbReference type="ARBA" id="ARBA00022448"/>
    </source>
</evidence>
<evidence type="ECO:0000259" key="11">
    <source>
        <dbReference type="Pfam" id="PF20651"/>
    </source>
</evidence>
<protein>
    <recommendedName>
        <fullName evidence="8">Exocyst complex component</fullName>
    </recommendedName>
</protein>
<dbReference type="GO" id="GO:0006887">
    <property type="term" value="P:exocytosis"/>
    <property type="evidence" value="ECO:0000318"/>
    <property type="project" value="GO_Central"/>
</dbReference>
<evidence type="ECO:0000256" key="7">
    <source>
        <dbReference type="ARBA" id="ARBA00053307"/>
    </source>
</evidence>
<dbReference type="GO" id="GO:0000145">
    <property type="term" value="C:exocyst"/>
    <property type="evidence" value="ECO:0000318"/>
    <property type="project" value="GO_Central"/>
</dbReference>
<evidence type="ECO:0000256" key="1">
    <source>
        <dbReference type="ARBA" id="ARBA00004514"/>
    </source>
</evidence>
<dbReference type="GO" id="GO:0005829">
    <property type="term" value="C:cytosol"/>
    <property type="evidence" value="ECO:0007669"/>
    <property type="project" value="UniProtKB-SubCell"/>
</dbReference>
<dbReference type="Gene3D" id="1.20.58.670">
    <property type="entry name" value="Dsl1p vesicle tethering complex, Tip20p subunit, domain D"/>
    <property type="match status" value="1"/>
</dbReference>
<keyword evidence="13" id="KW-1185">Reference proteome</keyword>
<feature type="compositionally biased region" description="Basic and acidic residues" evidence="9">
    <location>
        <begin position="255"/>
        <end position="275"/>
    </location>
</feature>
<evidence type="ECO:0000256" key="4">
    <source>
        <dbReference type="ARBA" id="ARBA00022483"/>
    </source>
</evidence>
<dbReference type="InterPro" id="IPR007225">
    <property type="entry name" value="EXOC6/Sec15"/>
</dbReference>